<dbReference type="Pfam" id="PF01345">
    <property type="entry name" value="DUF11"/>
    <property type="match status" value="1"/>
</dbReference>
<evidence type="ECO:0000256" key="1">
    <source>
        <dbReference type="SAM" id="SignalP"/>
    </source>
</evidence>
<feature type="domain" description="DUF11" evidence="2">
    <location>
        <begin position="349"/>
        <end position="463"/>
    </location>
</feature>
<gene>
    <name evidence="3" type="ORF">CUR83_05610</name>
</gene>
<dbReference type="RefSeq" id="WP_284719268.1">
    <property type="nucleotide sequence ID" value="NZ_PGFT01000001.1"/>
</dbReference>
<dbReference type="Proteomes" id="UP001243298">
    <property type="component" value="Unassembled WGS sequence"/>
</dbReference>
<proteinExistence type="predicted"/>
<dbReference type="InterPro" id="IPR047589">
    <property type="entry name" value="DUF11_rpt"/>
</dbReference>
<comment type="caution">
    <text evidence="3">The sequence shown here is derived from an EMBL/GenBank/DDBJ whole genome shotgun (WGS) entry which is preliminary data.</text>
</comment>
<keyword evidence="1" id="KW-0732">Signal</keyword>
<dbReference type="SUPFAM" id="SSF117074">
    <property type="entry name" value="Hypothetical protein PA1324"/>
    <property type="match status" value="1"/>
</dbReference>
<dbReference type="Gene3D" id="2.60.40.740">
    <property type="match status" value="1"/>
</dbReference>
<dbReference type="InterPro" id="IPR008966">
    <property type="entry name" value="Adhesion_dom_sf"/>
</dbReference>
<keyword evidence="4" id="KW-1185">Reference proteome</keyword>
<evidence type="ECO:0000313" key="4">
    <source>
        <dbReference type="Proteomes" id="UP001243298"/>
    </source>
</evidence>
<evidence type="ECO:0000313" key="3">
    <source>
        <dbReference type="EMBL" id="MDH4904543.1"/>
    </source>
</evidence>
<dbReference type="Gene3D" id="2.60.40.10">
    <property type="entry name" value="Immunoglobulins"/>
    <property type="match status" value="1"/>
</dbReference>
<sequence>MTKSLMTPSNRITLHTAKISALTAAMLLMQSNMAFAAPTTLVQTINNIANASYDVNSIKQNSISNQVQVKASALPEYGINLTQPPVRTVAPNTLVNWVNVLSNTSYSDQTVELTLDVSPTLSNLKVYQDLNKNGIVDSGDTQLILDNMSAQIKLGQSENIQFIVQALSDANGKDGDTADIKIGAVVLEDPSVASVSATDSLVIIESGIKFTTPKFDESKTISQINDDVYVSASYAQCNVQTDKPDQVWVTIKSANPPVGSGDSYSLKAIETGNNTGKYQLSAATQNNANAIDDKLIQTLNNDTLTASLDACIAPSVGTGADELPNASDFTVRISDLSSQINIVDDNPALVVTKESDVKIAELGDYVSYTINITNNGNATAYDVQLKDALPRGFDYVENSVRVSPTTDIDINQAQTTEFKADGKYQVLNLGNMENGESKKITYRVLIGASSVGGDGINRAIAVANNEQGQSLVSREAQWKIDVERGVMNTDGIIIGKVYHDINRDGIQQKEDGELGVAGVRIYMENGNFIVTDPEGKYNFYGVSAKTHVLKVDSTTIPRETELVTQSNRNAGDAGSRFVDLKYGELHRADFAIVGGMGDSTERLNAELIARSKSVSAKNDTLEQAVKTVLTLEPNYDADTTDNVDASGCNINGDLDLGNNCDSAIVNDMIGDATNRVDMAVTTVAPPVEKELEEYLKEVANNNVTFINLNEGQQLSTYKQMVQVQAPLGSIFTLYANGKAISEQQIGKTAEQEKQNVMAFDYYAVDLKRGRNTLRGVATDINGKTISEQTITVLTPDSLQAIDYRTQAQLVPADGISEYQVVISLKDRDNRPYIGTTSLTLDTNIGRINLKDSSQDQAGTQVTVSGGELLIPVIAPSAPGKGELVIDTGSSKQIIPLQFTAKLRPLIAVGIVEGAISLKDFDGSNITDAQGAFEQELHEISGNDDYSATGRAAMFLKGKVRGDYLLTLAYDSDKKGERLFRDIEPGEYYPVYGDSSAKGFDAQSTSKLYVRLDKGRSFAMYGDLKTQIDNDEGIELGQYNRTLTGLKAQFEDNNTRVTTFLAETSTSQRVNETRGLGISGPYPLAEDFDAVLENSETIEVITRDRNNPGLIVNRETLTRFADYEIDPISRSLYLKSPIASQDLEGNPIYIRVTVEVDEGGEDYLVGGIAAKQQLTNKVAIGGSYINSDDPLNKEELASVNSVIKFNDKLKLVAEYAMNKAENPNFQPSNQINTTELDDNNVEGNALRVELDFDNKKDTRAKAYYNDADEGFVTGASPLTAGRTESGVEVIHTFNDKKTALKLEGVRTKDHTTDASREGVQASIEQRLSENVVGEIGVRYYKQDATAASRNTQAATDVVDVTDDTLFNDDIINQSALNSVSDADKDIEGTTVRARITSRLPKLNNSLVFAEYEQDIENSSRNATSIGGETPIGGLGRLYARHDLINSLSGSYGLDDTDERQRTVVGFDVNYMKDGKVYSEYRMRDAISAREAEAAIGLKNKWYVQEGLTLNTLLERVESLEGEENNTATAAGFGVEYLAKENYKASGRVEKRWGETSDTLLGNAGIAYRYTDEITLLAKDTYSRIDYNDGDRTINRFQLGAAYRDYDSNQLDMLAKLEYRLDDNNTGDDTYQKDTTVWSWNGNYHPTRALTLSGRYAGKYTEYEADNITSDNTAHAVYGRGLYDISERWDVGLQAGTYWNKQADDLSYMLGAEVGYSPMTNLWLSLGYNFMGFEDEDIAYDDSTQEGAYFRLRFKFDENLFKREDPRKNKRLNSDSTQVNTTTL</sequence>
<dbReference type="SUPFAM" id="SSF56925">
    <property type="entry name" value="OMPA-like"/>
    <property type="match status" value="1"/>
</dbReference>
<dbReference type="EMBL" id="PGFT01000001">
    <property type="protein sequence ID" value="MDH4904543.1"/>
    <property type="molecule type" value="Genomic_DNA"/>
</dbReference>
<organism evidence="3 4">
    <name type="scientific">Psychrobacter pocilloporae</name>
    <dbReference type="NCBI Taxonomy" id="1775882"/>
    <lineage>
        <taxon>Bacteria</taxon>
        <taxon>Pseudomonadati</taxon>
        <taxon>Pseudomonadota</taxon>
        <taxon>Gammaproteobacteria</taxon>
        <taxon>Moraxellales</taxon>
        <taxon>Moraxellaceae</taxon>
        <taxon>Psychrobacter</taxon>
    </lineage>
</organism>
<name>A0ABT6IRU9_9GAMM</name>
<dbReference type="InterPro" id="IPR011250">
    <property type="entry name" value="OMP/PagP_B-barrel"/>
</dbReference>
<feature type="signal peptide" evidence="1">
    <location>
        <begin position="1"/>
        <end position="36"/>
    </location>
</feature>
<feature type="chain" id="PRO_5045526215" description="DUF11 domain-containing protein" evidence="1">
    <location>
        <begin position="37"/>
        <end position="1782"/>
    </location>
</feature>
<dbReference type="SUPFAM" id="SSF49401">
    <property type="entry name" value="Bacterial adhesins"/>
    <property type="match status" value="1"/>
</dbReference>
<reference evidence="3 4" key="1">
    <citation type="submission" date="2017-11" db="EMBL/GenBank/DDBJ databases">
        <title>Whole genome sequencing of Psychrobacter pocilloporae S6-60T(=JCM 31058T=LMG 29157T).</title>
        <authorList>
            <person name="Das S.K."/>
        </authorList>
    </citation>
    <scope>NUCLEOTIDE SEQUENCE [LARGE SCALE GENOMIC DNA]</scope>
    <source>
        <strain evidence="3 4">S6-60</strain>
    </source>
</reference>
<accession>A0ABT6IRU9</accession>
<dbReference type="NCBIfam" id="TIGR01451">
    <property type="entry name" value="B_ant_repeat"/>
    <property type="match status" value="1"/>
</dbReference>
<dbReference type="InterPro" id="IPR013783">
    <property type="entry name" value="Ig-like_fold"/>
</dbReference>
<protein>
    <recommendedName>
        <fullName evidence="2">DUF11 domain-containing protein</fullName>
    </recommendedName>
</protein>
<evidence type="ECO:0000259" key="2">
    <source>
        <dbReference type="Pfam" id="PF01345"/>
    </source>
</evidence>
<dbReference type="InterPro" id="IPR001434">
    <property type="entry name" value="OmcB-like_DUF11"/>
</dbReference>